<evidence type="ECO:0000256" key="2">
    <source>
        <dbReference type="ARBA" id="ARBA00023082"/>
    </source>
</evidence>
<dbReference type="Gene3D" id="1.10.601.10">
    <property type="entry name" value="RNA Polymerase Primary Sigma Factor"/>
    <property type="match status" value="1"/>
</dbReference>
<dbReference type="Proteomes" id="UP000014316">
    <property type="component" value="Unassembled WGS sequence"/>
</dbReference>
<keyword evidence="4" id="KW-0804">Transcription</keyword>
<dbReference type="SUPFAM" id="SSF88659">
    <property type="entry name" value="Sigma3 and sigma4 domains of RNA polymerase sigma factors"/>
    <property type="match status" value="1"/>
</dbReference>
<evidence type="ECO:0000256" key="1">
    <source>
        <dbReference type="ARBA" id="ARBA00023015"/>
    </source>
</evidence>
<keyword evidence="1" id="KW-0805">Transcription regulation</keyword>
<sequence>MIQLTWQDYLKERYDGSNISASVNQVHAALADALKAGQIANDPALGFTGLGFREELERNGFSCNMAPTAPKKAKPVSPAPGMEANAQASETRSQDTPTGSDEGFDIDQAIAEMQAGTFETFAVDRGFTGNTQMVAAYQQNRDKTDPVYENLFRDNQGWVRKVAGHYLMRAKHTCLTYDDLVGYGNEGLMKAIERFDPEMGIQLSTYATFWIKQSIERNLINDGTMIRLPVHLVERLNKLFRLEQAQLKKQGKVDVERICAELEIDEHTYKRYKQIDKQFRATASLNQLIAVEGADGDELGDFISPDEELGLPPAPNPETEGMNEDVKRHLRELVAGLKPREAQVIRFRFGLDDDQPHTLEEVGQAMGVTRERIRQIEVKALKRLKNQMSRDNREDYTIEY</sequence>
<evidence type="ECO:0000256" key="4">
    <source>
        <dbReference type="ARBA" id="ARBA00023163"/>
    </source>
</evidence>
<accession>A0A829GH14</accession>
<keyword evidence="2" id="KW-0731">Sigma factor</keyword>
<comment type="caution">
    <text evidence="7">The sequence shown here is derived from an EMBL/GenBank/DDBJ whole genome shotgun (WGS) entry which is preliminary data.</text>
</comment>
<dbReference type="SUPFAM" id="SSF88946">
    <property type="entry name" value="Sigma2 domain of RNA polymerase sigma factors"/>
    <property type="match status" value="1"/>
</dbReference>
<feature type="compositionally biased region" description="Low complexity" evidence="5">
    <location>
        <begin position="66"/>
        <end position="80"/>
    </location>
</feature>
<dbReference type="InterPro" id="IPR007627">
    <property type="entry name" value="RNA_pol_sigma70_r2"/>
</dbReference>
<proteinExistence type="predicted"/>
<gene>
    <name evidence="7" type="ORF">Lpp123_07765</name>
</gene>
<dbReference type="InterPro" id="IPR050239">
    <property type="entry name" value="Sigma-70_RNA_pol_init_factors"/>
</dbReference>
<dbReference type="InterPro" id="IPR036388">
    <property type="entry name" value="WH-like_DNA-bd_sf"/>
</dbReference>
<organism evidence="7 8">
    <name type="scientific">Lacticaseibacillus paracasei subsp. paracasei Lpp123</name>
    <dbReference type="NCBI Taxonomy" id="1256201"/>
    <lineage>
        <taxon>Bacteria</taxon>
        <taxon>Bacillati</taxon>
        <taxon>Bacillota</taxon>
        <taxon>Bacilli</taxon>
        <taxon>Lactobacillales</taxon>
        <taxon>Lactobacillaceae</taxon>
        <taxon>Lacticaseibacillus</taxon>
    </lineage>
</organism>
<dbReference type="InterPro" id="IPR007630">
    <property type="entry name" value="RNA_pol_sigma70_r4"/>
</dbReference>
<dbReference type="GO" id="GO:0006352">
    <property type="term" value="P:DNA-templated transcription initiation"/>
    <property type="evidence" value="ECO:0007669"/>
    <property type="project" value="InterPro"/>
</dbReference>
<dbReference type="GO" id="GO:0003677">
    <property type="term" value="F:DNA binding"/>
    <property type="evidence" value="ECO:0007669"/>
    <property type="project" value="UniProtKB-KW"/>
</dbReference>
<dbReference type="AlphaFoldDB" id="A0A829GH14"/>
<dbReference type="NCBIfam" id="TIGR02937">
    <property type="entry name" value="sigma70-ECF"/>
    <property type="match status" value="1"/>
</dbReference>
<feature type="compositionally biased region" description="Polar residues" evidence="5">
    <location>
        <begin position="86"/>
        <end position="99"/>
    </location>
</feature>
<feature type="region of interest" description="Disordered" evidence="5">
    <location>
        <begin position="63"/>
        <end position="103"/>
    </location>
</feature>
<dbReference type="InterPro" id="IPR013324">
    <property type="entry name" value="RNA_pol_sigma_r3/r4-like"/>
</dbReference>
<dbReference type="PRINTS" id="PR00046">
    <property type="entry name" value="SIGMA70FCT"/>
</dbReference>
<protein>
    <submittedName>
        <fullName evidence="7">RNA polymerase sigma-32 subunit RpoH</fullName>
    </submittedName>
</protein>
<dbReference type="PANTHER" id="PTHR30603">
    <property type="entry name" value="RNA POLYMERASE SIGMA FACTOR RPO"/>
    <property type="match status" value="1"/>
</dbReference>
<dbReference type="EMBL" id="ANJW01000457">
    <property type="protein sequence ID" value="EPC53804.1"/>
    <property type="molecule type" value="Genomic_DNA"/>
</dbReference>
<reference evidence="7 8" key="1">
    <citation type="journal article" date="2013" name="PLoS ONE">
        <title>Lactobacillus paracasei comparative genomics: towards species pan-genome definition and exploitation of diversity.</title>
        <authorList>
            <person name="Smokvina T."/>
            <person name="Wels M."/>
            <person name="Polka J."/>
            <person name="Chervaux C."/>
            <person name="Brisse S."/>
            <person name="Boekhorst J."/>
            <person name="van Hylckama Vlieg J.E."/>
            <person name="Siezen R.J."/>
        </authorList>
    </citation>
    <scope>NUCLEOTIDE SEQUENCE [LARGE SCALE GENOMIC DNA]</scope>
    <source>
        <strain evidence="7 8">Lpp123</strain>
    </source>
</reference>
<evidence type="ECO:0000256" key="3">
    <source>
        <dbReference type="ARBA" id="ARBA00023125"/>
    </source>
</evidence>
<evidence type="ECO:0000259" key="6">
    <source>
        <dbReference type="PROSITE" id="PS00716"/>
    </source>
</evidence>
<feature type="domain" description="RNA polymerase sigma-70" evidence="6">
    <location>
        <begin position="358"/>
        <end position="384"/>
    </location>
</feature>
<name>A0A829GH14_LACPA</name>
<dbReference type="InterPro" id="IPR013325">
    <property type="entry name" value="RNA_pol_sigma_r2"/>
</dbReference>
<keyword evidence="3" id="KW-0238">DNA-binding</keyword>
<dbReference type="Pfam" id="PF04545">
    <property type="entry name" value="Sigma70_r4"/>
    <property type="match status" value="1"/>
</dbReference>
<evidence type="ECO:0000313" key="8">
    <source>
        <dbReference type="Proteomes" id="UP000014316"/>
    </source>
</evidence>
<dbReference type="PANTHER" id="PTHR30603:SF47">
    <property type="entry name" value="RNA POLYMERASE SIGMA FACTOR SIGD, CHLOROPLASTIC"/>
    <property type="match status" value="1"/>
</dbReference>
<dbReference type="Pfam" id="PF04542">
    <property type="entry name" value="Sigma70_r2"/>
    <property type="match status" value="1"/>
</dbReference>
<evidence type="ECO:0000313" key="7">
    <source>
        <dbReference type="EMBL" id="EPC53804.1"/>
    </source>
</evidence>
<dbReference type="GO" id="GO:0016987">
    <property type="term" value="F:sigma factor activity"/>
    <property type="evidence" value="ECO:0007669"/>
    <property type="project" value="UniProtKB-KW"/>
</dbReference>
<evidence type="ECO:0000256" key="5">
    <source>
        <dbReference type="SAM" id="MobiDB-lite"/>
    </source>
</evidence>
<dbReference type="PROSITE" id="PS00716">
    <property type="entry name" value="SIGMA70_2"/>
    <property type="match status" value="1"/>
</dbReference>
<dbReference type="CDD" id="cd06171">
    <property type="entry name" value="Sigma70_r4"/>
    <property type="match status" value="1"/>
</dbReference>
<dbReference type="InterPro" id="IPR000943">
    <property type="entry name" value="RNA_pol_sigma70"/>
</dbReference>
<dbReference type="InterPro" id="IPR014284">
    <property type="entry name" value="RNA_pol_sigma-70_dom"/>
</dbReference>
<dbReference type="Gene3D" id="1.10.10.10">
    <property type="entry name" value="Winged helix-like DNA-binding domain superfamily/Winged helix DNA-binding domain"/>
    <property type="match status" value="2"/>
</dbReference>